<dbReference type="InterPro" id="IPR021373">
    <property type="entry name" value="DUF2993"/>
</dbReference>
<protein>
    <recommendedName>
        <fullName evidence="3">DUF2993 domain-containing protein</fullName>
    </recommendedName>
</protein>
<dbReference type="AlphaFoldDB" id="A0A840PGZ5"/>
<evidence type="ECO:0008006" key="3">
    <source>
        <dbReference type="Google" id="ProtNLM"/>
    </source>
</evidence>
<dbReference type="RefSeq" id="WP_185055690.1">
    <property type="nucleotide sequence ID" value="NZ_BAABIX010000069.1"/>
</dbReference>
<gene>
    <name evidence="1" type="ORF">HNP84_008596</name>
</gene>
<dbReference type="EMBL" id="JACHGN010000025">
    <property type="protein sequence ID" value="MBB5138838.1"/>
    <property type="molecule type" value="Genomic_DNA"/>
</dbReference>
<proteinExistence type="predicted"/>
<reference evidence="1 2" key="1">
    <citation type="submission" date="2020-08" db="EMBL/GenBank/DDBJ databases">
        <title>Genomic Encyclopedia of Type Strains, Phase IV (KMG-IV): sequencing the most valuable type-strain genomes for metagenomic binning, comparative biology and taxonomic classification.</title>
        <authorList>
            <person name="Goeker M."/>
        </authorList>
    </citation>
    <scope>NUCLEOTIDE SEQUENCE [LARGE SCALE GENOMIC DNA]</scope>
    <source>
        <strain evidence="1 2">DSM 45615</strain>
    </source>
</reference>
<evidence type="ECO:0000313" key="2">
    <source>
        <dbReference type="Proteomes" id="UP000578449"/>
    </source>
</evidence>
<accession>A0A840PGZ5</accession>
<sequence length="228" mass="24072">MRKLVVFLVLVVILLAVLDRVAVSGAQREIARQLAAQYDLSTPPAVTIEGIPFLTQAVAGRYQEIAVDLGSLTREGVRLSDVDATLYGVTASLADLIQNPAAADIRADRVTGSVVIPMETIRDRAPDGVEISGDGGETLKVRSEITVRGVPVPVQADVKVEVVDGAIRLSPARVTVAGGIPVPANASRTLTYTIPVENLPLDLKVTAVESVPDGLRVTGEARDVPLRQ</sequence>
<comment type="caution">
    <text evidence="1">The sequence shown here is derived from an EMBL/GenBank/DDBJ whole genome shotgun (WGS) entry which is preliminary data.</text>
</comment>
<name>A0A840PGZ5_9ACTN</name>
<organism evidence="1 2">
    <name type="scientific">Thermocatellispora tengchongensis</name>
    <dbReference type="NCBI Taxonomy" id="1073253"/>
    <lineage>
        <taxon>Bacteria</taxon>
        <taxon>Bacillati</taxon>
        <taxon>Actinomycetota</taxon>
        <taxon>Actinomycetes</taxon>
        <taxon>Streptosporangiales</taxon>
        <taxon>Streptosporangiaceae</taxon>
        <taxon>Thermocatellispora</taxon>
    </lineage>
</organism>
<dbReference type="Pfam" id="PF11209">
    <property type="entry name" value="LmeA"/>
    <property type="match status" value="1"/>
</dbReference>
<dbReference type="Proteomes" id="UP000578449">
    <property type="component" value="Unassembled WGS sequence"/>
</dbReference>
<keyword evidence="2" id="KW-1185">Reference proteome</keyword>
<evidence type="ECO:0000313" key="1">
    <source>
        <dbReference type="EMBL" id="MBB5138838.1"/>
    </source>
</evidence>